<feature type="compositionally biased region" description="Polar residues" evidence="10">
    <location>
        <begin position="319"/>
        <end position="337"/>
    </location>
</feature>
<evidence type="ECO:0000256" key="1">
    <source>
        <dbReference type="ARBA" id="ARBA00004123"/>
    </source>
</evidence>
<dbReference type="SMART" id="SM00431">
    <property type="entry name" value="SCAN"/>
    <property type="match status" value="1"/>
</dbReference>
<reference evidence="13" key="2">
    <citation type="submission" date="2025-08" db="UniProtKB">
        <authorList>
            <consortium name="Ensembl"/>
        </authorList>
    </citation>
    <scope>IDENTIFICATION</scope>
    <source>
        <strain evidence="13">Isolate ISIS603380</strain>
    </source>
</reference>
<feature type="domain" description="C2H2-type" evidence="11">
    <location>
        <begin position="409"/>
        <end position="436"/>
    </location>
</feature>
<dbReference type="AlphaFoldDB" id="G3U3R8"/>
<dbReference type="Pfam" id="PF00096">
    <property type="entry name" value="zf-C2H2"/>
    <property type="match status" value="2"/>
</dbReference>
<evidence type="ECO:0000256" key="8">
    <source>
        <dbReference type="PROSITE-ProRule" id="PRU00042"/>
    </source>
</evidence>
<keyword evidence="14" id="KW-1185">Reference proteome</keyword>
<keyword evidence="3" id="KW-0479">Metal-binding</keyword>
<reference evidence="13 14" key="1">
    <citation type="submission" date="2009-06" db="EMBL/GenBank/DDBJ databases">
        <title>The Genome Sequence of Loxodonta africana (African elephant).</title>
        <authorList>
            <person name="Di Palma F."/>
            <person name="Heiman D."/>
            <person name="Young S."/>
            <person name="Johnson J."/>
            <person name="Lander E.S."/>
            <person name="Lindblad-Toh K."/>
        </authorList>
    </citation>
    <scope>NUCLEOTIDE SEQUENCE [LARGE SCALE GENOMIC DNA]</scope>
    <source>
        <strain evidence="13 14">Isolate ISIS603380</strain>
    </source>
</reference>
<comment type="subcellular location">
    <subcellularLocation>
        <location evidence="1 9">Nucleus</location>
    </subcellularLocation>
</comment>
<dbReference type="SUPFAM" id="SSF47353">
    <property type="entry name" value="Retrovirus capsid dimerization domain-like"/>
    <property type="match status" value="1"/>
</dbReference>
<evidence type="ECO:0000256" key="4">
    <source>
        <dbReference type="ARBA" id="ARBA00022737"/>
    </source>
</evidence>
<evidence type="ECO:0000256" key="6">
    <source>
        <dbReference type="ARBA" id="ARBA00022833"/>
    </source>
</evidence>
<dbReference type="Ensembl" id="ENSLAFT00000030432.1">
    <property type="protein sequence ID" value="ENSLAFP00000022476.1"/>
    <property type="gene ID" value="ENSLAFG00000030450.1"/>
</dbReference>
<evidence type="ECO:0000256" key="2">
    <source>
        <dbReference type="ARBA" id="ARBA00006991"/>
    </source>
</evidence>
<evidence type="ECO:0008006" key="15">
    <source>
        <dbReference type="Google" id="ProtNLM"/>
    </source>
</evidence>
<dbReference type="InterPro" id="IPR013087">
    <property type="entry name" value="Znf_C2H2_type"/>
</dbReference>
<evidence type="ECO:0000256" key="3">
    <source>
        <dbReference type="ARBA" id="ARBA00022723"/>
    </source>
</evidence>
<dbReference type="Pfam" id="PF02023">
    <property type="entry name" value="SCAN"/>
    <property type="match status" value="1"/>
</dbReference>
<dbReference type="FunFam" id="3.30.160.60:FF:003501">
    <property type="entry name" value="Zinc finger imprinted 2"/>
    <property type="match status" value="1"/>
</dbReference>
<comment type="similarity">
    <text evidence="2">Belongs to the krueppel C2H2-type zinc-finger protein family.</text>
</comment>
<evidence type="ECO:0000313" key="14">
    <source>
        <dbReference type="Proteomes" id="UP000007646"/>
    </source>
</evidence>
<sequence length="523" mass="58632">MLYKTEVLDVFRNTQIFGLHDPKEESQETTPNRNPGVLQKLSHFQYLAVTGPHQAVSQIQALCRQWLQPETHTKEQMLEQLVLEQFLSALPKAVQTWVRWKQPKNSHEAGTLVANLIQACEEKGIPSKNFKNASCKHVEQEDSTEEAIFDNLPSAGTQCCCCVSKMFPLPTDYKESRELFSRVVIVLSSRVTPYLQGKQVNDYPKVLRTQDWVSLVTSLPSPSGSQFSKPDLISQLEEEESSGMEEDGDAVVFQDWEMSPETKEPSAEHSQPADKLPLGAGAEESAVSDPAGESSDGRSESQQDSGEQPLSPMAPSEPQPLTQERSHSSGSDLTQQPEVPPGEASQEGATPGTCTSPRPAHEAPFLPKDRPDKCGFEEGIFRTQRDPERHKQLAHPCGPKGTHSQEDYYECLRCGRAFIKDVHLFEHLQAHKAAKALPPELPRTKMYSIRYLRKHSYVGERACQCCDCGKAFGRSSHLIQHYRIHAQERPFQCQLCGRCFSRPSYLTQHYQLHSQEGPATNTH</sequence>
<evidence type="ECO:0000256" key="5">
    <source>
        <dbReference type="ARBA" id="ARBA00022771"/>
    </source>
</evidence>
<dbReference type="Gene3D" id="3.30.160.60">
    <property type="entry name" value="Classic Zinc Finger"/>
    <property type="match status" value="2"/>
</dbReference>
<keyword evidence="4" id="KW-0677">Repeat</keyword>
<dbReference type="FunFam" id="3.30.160.60:FF:002860">
    <property type="entry name" value="Zinc finger imprinted 2"/>
    <property type="match status" value="1"/>
</dbReference>
<dbReference type="SMART" id="SM00355">
    <property type="entry name" value="ZnF_C2H2"/>
    <property type="match status" value="3"/>
</dbReference>
<accession>G3U3R8</accession>
<feature type="region of interest" description="Disordered" evidence="10">
    <location>
        <begin position="259"/>
        <end position="403"/>
    </location>
</feature>
<evidence type="ECO:0000256" key="10">
    <source>
        <dbReference type="SAM" id="MobiDB-lite"/>
    </source>
</evidence>
<feature type="compositionally biased region" description="Acidic residues" evidence="10">
    <location>
        <begin position="236"/>
        <end position="246"/>
    </location>
</feature>
<evidence type="ECO:0000256" key="7">
    <source>
        <dbReference type="ARBA" id="ARBA00023242"/>
    </source>
</evidence>
<dbReference type="OMA" id="GKAFYLM"/>
<dbReference type="GO" id="GO:0005634">
    <property type="term" value="C:nucleus"/>
    <property type="evidence" value="ECO:0007669"/>
    <property type="project" value="UniProtKB-SubCell"/>
</dbReference>
<dbReference type="GO" id="GO:0000981">
    <property type="term" value="F:DNA-binding transcription factor activity, RNA polymerase II-specific"/>
    <property type="evidence" value="ECO:0007669"/>
    <property type="project" value="TreeGrafter"/>
</dbReference>
<dbReference type="FunFam" id="1.10.4020.10:FF:000001">
    <property type="entry name" value="zinc finger protein 263 isoform X1"/>
    <property type="match status" value="1"/>
</dbReference>
<keyword evidence="6" id="KW-0862">Zinc</keyword>
<feature type="region of interest" description="Disordered" evidence="10">
    <location>
        <begin position="218"/>
        <end position="246"/>
    </location>
</feature>
<dbReference type="GeneTree" id="ENSGT00910000144582"/>
<keyword evidence="7 9" id="KW-0539">Nucleus</keyword>
<feature type="domain" description="SCAN box" evidence="12">
    <location>
        <begin position="39"/>
        <end position="116"/>
    </location>
</feature>
<dbReference type="PANTHER" id="PTHR23226:SF416">
    <property type="entry name" value="FI01424P"/>
    <property type="match status" value="1"/>
</dbReference>
<dbReference type="InterPro" id="IPR036236">
    <property type="entry name" value="Znf_C2H2_sf"/>
</dbReference>
<feature type="compositionally biased region" description="Basic and acidic residues" evidence="10">
    <location>
        <begin position="367"/>
        <end position="391"/>
    </location>
</feature>
<evidence type="ECO:0000313" key="13">
    <source>
        <dbReference type="Ensembl" id="ENSLAFP00000022476.1"/>
    </source>
</evidence>
<dbReference type="FunFam" id="3.30.160.60:FF:001158">
    <property type="entry name" value="zinc finger protein 22"/>
    <property type="match status" value="1"/>
</dbReference>
<dbReference type="PANTHER" id="PTHR23226">
    <property type="entry name" value="ZINC FINGER AND SCAN DOMAIN-CONTAINING"/>
    <property type="match status" value="1"/>
</dbReference>
<dbReference type="Gene3D" id="1.10.4020.10">
    <property type="entry name" value="DNA breaking-rejoining enzymes"/>
    <property type="match status" value="1"/>
</dbReference>
<feature type="compositionally biased region" description="Polar residues" evidence="10">
    <location>
        <begin position="218"/>
        <end position="228"/>
    </location>
</feature>
<dbReference type="HOGENOM" id="CLU_002678_49_8_1"/>
<keyword evidence="5 8" id="KW-0863">Zinc-finger</keyword>
<protein>
    <recommendedName>
        <fullName evidence="15">Zinc finger imprinted 2</fullName>
    </recommendedName>
</protein>
<dbReference type="InterPro" id="IPR003309">
    <property type="entry name" value="SCAN_dom"/>
</dbReference>
<evidence type="ECO:0000259" key="11">
    <source>
        <dbReference type="PROSITE" id="PS50157"/>
    </source>
</evidence>
<dbReference type="PROSITE" id="PS50804">
    <property type="entry name" value="SCAN_BOX"/>
    <property type="match status" value="1"/>
</dbReference>
<dbReference type="InterPro" id="IPR038269">
    <property type="entry name" value="SCAN_sf"/>
</dbReference>
<dbReference type="InParanoid" id="G3U3R8"/>
<dbReference type="Proteomes" id="UP000007646">
    <property type="component" value="Unassembled WGS sequence"/>
</dbReference>
<evidence type="ECO:0000256" key="9">
    <source>
        <dbReference type="PROSITE-ProRule" id="PRU00187"/>
    </source>
</evidence>
<dbReference type="PROSITE" id="PS50157">
    <property type="entry name" value="ZINC_FINGER_C2H2_2"/>
    <property type="match status" value="3"/>
</dbReference>
<name>G3U3R8_LOXAF</name>
<proteinExistence type="inferred from homology"/>
<evidence type="ECO:0000259" key="12">
    <source>
        <dbReference type="PROSITE" id="PS50804"/>
    </source>
</evidence>
<dbReference type="PROSITE" id="PS00028">
    <property type="entry name" value="ZINC_FINGER_C2H2_1"/>
    <property type="match status" value="3"/>
</dbReference>
<feature type="domain" description="C2H2-type" evidence="11">
    <location>
        <begin position="491"/>
        <end position="518"/>
    </location>
</feature>
<dbReference type="SUPFAM" id="SSF57667">
    <property type="entry name" value="beta-beta-alpha zinc fingers"/>
    <property type="match status" value="2"/>
</dbReference>
<dbReference type="GO" id="GO:0000978">
    <property type="term" value="F:RNA polymerase II cis-regulatory region sequence-specific DNA binding"/>
    <property type="evidence" value="ECO:0007669"/>
    <property type="project" value="TreeGrafter"/>
</dbReference>
<organism evidence="13 14">
    <name type="scientific">Loxodonta africana</name>
    <name type="common">African elephant</name>
    <dbReference type="NCBI Taxonomy" id="9785"/>
    <lineage>
        <taxon>Eukaryota</taxon>
        <taxon>Metazoa</taxon>
        <taxon>Chordata</taxon>
        <taxon>Craniata</taxon>
        <taxon>Vertebrata</taxon>
        <taxon>Euteleostomi</taxon>
        <taxon>Mammalia</taxon>
        <taxon>Eutheria</taxon>
        <taxon>Afrotheria</taxon>
        <taxon>Proboscidea</taxon>
        <taxon>Elephantidae</taxon>
        <taxon>Loxodonta</taxon>
    </lineage>
</organism>
<dbReference type="CDD" id="cd07936">
    <property type="entry name" value="SCAN"/>
    <property type="match status" value="1"/>
</dbReference>
<reference evidence="13" key="3">
    <citation type="submission" date="2025-09" db="UniProtKB">
        <authorList>
            <consortium name="Ensembl"/>
        </authorList>
    </citation>
    <scope>IDENTIFICATION</scope>
    <source>
        <strain evidence="13">Isolate ISIS603380</strain>
    </source>
</reference>
<feature type="domain" description="C2H2-type" evidence="11">
    <location>
        <begin position="461"/>
        <end position="490"/>
    </location>
</feature>
<dbReference type="GO" id="GO:0008270">
    <property type="term" value="F:zinc ion binding"/>
    <property type="evidence" value="ECO:0007669"/>
    <property type="project" value="UniProtKB-KW"/>
</dbReference>
<dbReference type="eggNOG" id="KOG1721">
    <property type="taxonomic scope" value="Eukaryota"/>
</dbReference>